<dbReference type="AlphaFoldDB" id="A0A7S1DM20"/>
<feature type="transmembrane region" description="Helical" evidence="1">
    <location>
        <begin position="60"/>
        <end position="82"/>
    </location>
</feature>
<evidence type="ECO:0000256" key="1">
    <source>
        <dbReference type="SAM" id="Phobius"/>
    </source>
</evidence>
<keyword evidence="1" id="KW-0472">Membrane</keyword>
<reference evidence="2" key="1">
    <citation type="submission" date="2021-01" db="EMBL/GenBank/DDBJ databases">
        <authorList>
            <person name="Corre E."/>
            <person name="Pelletier E."/>
            <person name="Niang G."/>
            <person name="Scheremetjew M."/>
            <person name="Finn R."/>
            <person name="Kale V."/>
            <person name="Holt S."/>
            <person name="Cochrane G."/>
            <person name="Meng A."/>
            <person name="Brown T."/>
            <person name="Cohen L."/>
        </authorList>
    </citation>
    <scope>NUCLEOTIDE SEQUENCE</scope>
    <source>
        <strain evidence="2">CCMP644</strain>
    </source>
</reference>
<protein>
    <submittedName>
        <fullName evidence="2">Uncharacterized protein</fullName>
    </submittedName>
</protein>
<proteinExistence type="predicted"/>
<keyword evidence="1" id="KW-1133">Transmembrane helix</keyword>
<name>A0A7S1DM20_HEMAN</name>
<organism evidence="2">
    <name type="scientific">Hemiselmis andersenii</name>
    <name type="common">Cryptophyte alga</name>
    <dbReference type="NCBI Taxonomy" id="464988"/>
    <lineage>
        <taxon>Eukaryota</taxon>
        <taxon>Cryptophyceae</taxon>
        <taxon>Cryptomonadales</taxon>
        <taxon>Hemiselmidaceae</taxon>
        <taxon>Hemiselmis</taxon>
    </lineage>
</organism>
<evidence type="ECO:0000313" key="2">
    <source>
        <dbReference type="EMBL" id="CAD8950855.1"/>
    </source>
</evidence>
<accession>A0A7S1DM20</accession>
<dbReference type="EMBL" id="HBFX01009044">
    <property type="protein sequence ID" value="CAD8950855.1"/>
    <property type="molecule type" value="Transcribed_RNA"/>
</dbReference>
<gene>
    <name evidence="2" type="ORF">HAND00432_LOCUS5382</name>
</gene>
<sequence>MTILRTAACMEMAGDVEGAVVCLREAQSIYRKRGISHGVAVQVDAALERLGVGRSLLCGVWVLFVHVLFVFFGWFLFCLCVFGRHSGRQQGGFWCGWCFLDPSS</sequence>
<keyword evidence="1" id="KW-0812">Transmembrane</keyword>